<organism evidence="1 2">
    <name type="scientific">Metabacillus rhizosphaerae</name>
    <dbReference type="NCBI Taxonomy" id="3117747"/>
    <lineage>
        <taxon>Bacteria</taxon>
        <taxon>Bacillati</taxon>
        <taxon>Bacillota</taxon>
        <taxon>Bacilli</taxon>
        <taxon>Bacillales</taxon>
        <taxon>Bacillaceae</taxon>
        <taxon>Metabacillus</taxon>
    </lineage>
</organism>
<accession>A0ABZ2MWE5</accession>
<gene>
    <name evidence="1" type="ORF">WCV66_05755</name>
</gene>
<evidence type="ECO:0008006" key="3">
    <source>
        <dbReference type="Google" id="ProtNLM"/>
    </source>
</evidence>
<evidence type="ECO:0000313" key="1">
    <source>
        <dbReference type="EMBL" id="WXB89739.1"/>
    </source>
</evidence>
<name>A0ABZ2MWE5_9BACI</name>
<proteinExistence type="predicted"/>
<dbReference type="RefSeq" id="WP_338788240.1">
    <property type="nucleotide sequence ID" value="NZ_CP147403.1"/>
</dbReference>
<keyword evidence="2" id="KW-1185">Reference proteome</keyword>
<evidence type="ECO:0000313" key="2">
    <source>
        <dbReference type="Proteomes" id="UP001368328"/>
    </source>
</evidence>
<reference evidence="1 2" key="1">
    <citation type="submission" date="2024-02" db="EMBL/GenBank/DDBJ databases">
        <title>Seven novel Bacillus-like species.</title>
        <authorList>
            <person name="Liu G."/>
        </authorList>
    </citation>
    <scope>NUCLEOTIDE SEQUENCE [LARGE SCALE GENOMIC DNA]</scope>
    <source>
        <strain evidence="1 2">FJAT-53654</strain>
    </source>
</reference>
<dbReference type="Proteomes" id="UP001368328">
    <property type="component" value="Chromosome"/>
</dbReference>
<protein>
    <recommendedName>
        <fullName evidence="3">Lipoprotein</fullName>
    </recommendedName>
</protein>
<dbReference type="EMBL" id="CP147403">
    <property type="protein sequence ID" value="WXB89739.1"/>
    <property type="molecule type" value="Genomic_DNA"/>
</dbReference>
<dbReference type="PROSITE" id="PS51257">
    <property type="entry name" value="PROKAR_LIPOPROTEIN"/>
    <property type="match status" value="1"/>
</dbReference>
<sequence>MRKIMKSFAFISIFILLMVGCTMEGKGELTRIDVLIENQSDTHIQDKNTLSLLGNFSEQVKWKQNKVPSMSRKPDVKAIFYYEVKKNTPERLYEYEIWFNDKAGTATIISNDKNEGYGELNKENASVLKNIFFE</sequence>